<feature type="coiled-coil region" evidence="1">
    <location>
        <begin position="92"/>
        <end position="140"/>
    </location>
</feature>
<feature type="non-terminal residue" evidence="3">
    <location>
        <position position="1"/>
    </location>
</feature>
<proteinExistence type="predicted"/>
<gene>
    <name evidence="3" type="ORF">PCOR1329_LOCUS48980</name>
</gene>
<feature type="compositionally biased region" description="Basic residues" evidence="2">
    <location>
        <begin position="223"/>
        <end position="249"/>
    </location>
</feature>
<evidence type="ECO:0000256" key="1">
    <source>
        <dbReference type="SAM" id="Coils"/>
    </source>
</evidence>
<comment type="caution">
    <text evidence="3">The sequence shown here is derived from an EMBL/GenBank/DDBJ whole genome shotgun (WGS) entry which is preliminary data.</text>
</comment>
<evidence type="ECO:0000313" key="4">
    <source>
        <dbReference type="Proteomes" id="UP001189429"/>
    </source>
</evidence>
<feature type="region of interest" description="Disordered" evidence="2">
    <location>
        <begin position="545"/>
        <end position="610"/>
    </location>
</feature>
<accession>A0ABN9UJ97</accession>
<evidence type="ECO:0008006" key="5">
    <source>
        <dbReference type="Google" id="ProtNLM"/>
    </source>
</evidence>
<feature type="compositionally biased region" description="Basic and acidic residues" evidence="2">
    <location>
        <begin position="570"/>
        <end position="584"/>
    </location>
</feature>
<reference evidence="3" key="1">
    <citation type="submission" date="2023-10" db="EMBL/GenBank/DDBJ databases">
        <authorList>
            <person name="Chen Y."/>
            <person name="Shah S."/>
            <person name="Dougan E. K."/>
            <person name="Thang M."/>
            <person name="Chan C."/>
        </authorList>
    </citation>
    <scope>NUCLEOTIDE SEQUENCE [LARGE SCALE GENOMIC DNA]</scope>
</reference>
<feature type="compositionally biased region" description="Low complexity" evidence="2">
    <location>
        <begin position="592"/>
        <end position="605"/>
    </location>
</feature>
<feature type="region of interest" description="Disordered" evidence="2">
    <location>
        <begin position="69"/>
        <end position="88"/>
    </location>
</feature>
<organism evidence="3 4">
    <name type="scientific">Prorocentrum cordatum</name>
    <dbReference type="NCBI Taxonomy" id="2364126"/>
    <lineage>
        <taxon>Eukaryota</taxon>
        <taxon>Sar</taxon>
        <taxon>Alveolata</taxon>
        <taxon>Dinophyceae</taxon>
        <taxon>Prorocentrales</taxon>
        <taxon>Prorocentraceae</taxon>
        <taxon>Prorocentrum</taxon>
    </lineage>
</organism>
<dbReference type="EMBL" id="CAUYUJ010015926">
    <property type="protein sequence ID" value="CAK0859686.1"/>
    <property type="molecule type" value="Genomic_DNA"/>
</dbReference>
<name>A0ABN9UJ97_9DINO</name>
<keyword evidence="1" id="KW-0175">Coiled coil</keyword>
<feature type="non-terminal residue" evidence="3">
    <location>
        <position position="874"/>
    </location>
</feature>
<sequence length="874" mass="99028">WKKWAPWRHSTYASTKAGWDTVEAQKGDGGQSDPISTVSLITSLAAYQGVGEKGDPTITAALDMLRRKAQEEEANAKPAPAPPKQRTGAQLLADANRALKELDNRIEKQRTKLTGAQLYLDDQLEKMDKLAQQRVEVQQRHLTALQQANQESGIIVVKPDEKTLNVKFEYDGSLFEGLEECDIPTEEMDSIMQWKSELEQFQKEQLGTLQAKFKYIEEIHQKAKKAMQAPKKKRKVRQPSTPRTRRRRSGTPIKQSWSRLGLRGARLAKLMCKLTVWLMVLGSLGFSEANSTQQQSEEFQVLFGNITEWGPQVQNYVHGPAVQQFDCLAFVETHKGPNQVSAMKTFLQKEGWKATITPAVPSGKSKNGWSAGELIATRTHIQSTSLEHWKGKHDKQGDSAFVGFSPMVLHLSIGNFIIIAAYLLPTLRFTGRNRKVMAALTAFVRLLKDPWLVVADWNCVPTELLASGWLEQMRGEIVTGPEEVTCDKGKGSLYDYGVVAAGCKEGLTIAKELTVPWATHCGLRIRLPGKKQRWWHRTLDIPKALPTVPRPKKQKDLDSKRSKQQARRQQGREELEPVLRHGFDFLEQDPGTTTTNTSPTTQTPSADSPSIDFHISCVTWEDARWGFSGTPPDIQLRRDRWWPQAYRDRPLLAQKMANSYGRWIEAVEEAVLQHSEVPQHQRDGYRGRAQGFGIKWKKSTAAPGRPHLYNSEAEWWAITHTQVIAINGLVKNNKDPQQLQQRGQEFRQRIQQVHVVSKHSDIELLNQWQQSAHDIFSPARQEREDVIEITERLAGQAARRALADGTKGFIRWAQDMWKKTPGALHRWTKDAQQPRLEEMISGKIVADPILIMNHKSESWAKKWTAAPHRQAALA</sequence>
<dbReference type="Gene3D" id="3.60.10.10">
    <property type="entry name" value="Endonuclease/exonuclease/phosphatase"/>
    <property type="match status" value="1"/>
</dbReference>
<feature type="region of interest" description="Disordered" evidence="2">
    <location>
        <begin position="223"/>
        <end position="254"/>
    </location>
</feature>
<evidence type="ECO:0000256" key="2">
    <source>
        <dbReference type="SAM" id="MobiDB-lite"/>
    </source>
</evidence>
<protein>
    <recommendedName>
        <fullName evidence="5">Endonuclease/exonuclease/phosphatase domain-containing protein</fullName>
    </recommendedName>
</protein>
<keyword evidence="4" id="KW-1185">Reference proteome</keyword>
<evidence type="ECO:0000313" key="3">
    <source>
        <dbReference type="EMBL" id="CAK0859686.1"/>
    </source>
</evidence>
<dbReference type="Proteomes" id="UP001189429">
    <property type="component" value="Unassembled WGS sequence"/>
</dbReference>
<dbReference type="SUPFAM" id="SSF56219">
    <property type="entry name" value="DNase I-like"/>
    <property type="match status" value="1"/>
</dbReference>
<dbReference type="InterPro" id="IPR036691">
    <property type="entry name" value="Endo/exonu/phosph_ase_sf"/>
</dbReference>